<protein>
    <submittedName>
        <fullName evidence="3">ILM1 protein</fullName>
    </submittedName>
</protein>
<evidence type="ECO:0000256" key="2">
    <source>
        <dbReference type="SAM" id="Phobius"/>
    </source>
</evidence>
<evidence type="ECO:0000313" key="4">
    <source>
        <dbReference type="Proteomes" id="UP000038830"/>
    </source>
</evidence>
<feature type="transmembrane region" description="Helical" evidence="2">
    <location>
        <begin position="85"/>
        <end position="105"/>
    </location>
</feature>
<sequence>MAWLSSVTAIYLHSCVLFTAAFYLLRGSYEFLNSPLVIVLGQAMLMNRGTISTGNGGGQVMGIISLLLAAIGLTDVSQLVERNHVYFESVIPTRLLLSFALAGYGYLFETSFLHDDLVFTLLCVEIWFYFVIYNVVREEKHDRNRKYEEKLEAELLEIQQDDDKFTEIIAKVERTRDI</sequence>
<feature type="transmembrane region" description="Helical" evidence="2">
    <location>
        <begin position="117"/>
        <end position="136"/>
    </location>
</feature>
<keyword evidence="2" id="KW-0812">Transmembrane</keyword>
<keyword evidence="2" id="KW-0472">Membrane</keyword>
<feature type="coiled-coil region" evidence="1">
    <location>
        <begin position="137"/>
        <end position="164"/>
    </location>
</feature>
<dbReference type="Pfam" id="PF10311">
    <property type="entry name" value="Ilm1"/>
    <property type="match status" value="1"/>
</dbReference>
<keyword evidence="2" id="KW-1133">Transmembrane helix</keyword>
<dbReference type="EMBL" id="CDQK01000006">
    <property type="protein sequence ID" value="CEP24675.1"/>
    <property type="molecule type" value="Genomic_DNA"/>
</dbReference>
<evidence type="ECO:0000256" key="1">
    <source>
        <dbReference type="SAM" id="Coils"/>
    </source>
</evidence>
<feature type="transmembrane region" description="Helical" evidence="2">
    <location>
        <begin position="6"/>
        <end position="25"/>
    </location>
</feature>
<dbReference type="PANTHER" id="PTHR28029:SF1">
    <property type="entry name" value="PROTEIN ILM1"/>
    <property type="match status" value="1"/>
</dbReference>
<dbReference type="Proteomes" id="UP000038830">
    <property type="component" value="Unassembled WGS sequence"/>
</dbReference>
<reference evidence="4" key="1">
    <citation type="journal article" date="2015" name="J. Biotechnol.">
        <title>The structure of the Cyberlindnera jadinii genome and its relation to Candida utilis analyzed by the occurrence of single nucleotide polymorphisms.</title>
        <authorList>
            <person name="Rupp O."/>
            <person name="Brinkrolf K."/>
            <person name="Buerth C."/>
            <person name="Kunigo M."/>
            <person name="Schneider J."/>
            <person name="Jaenicke S."/>
            <person name="Goesmann A."/>
            <person name="Puehler A."/>
            <person name="Jaeger K.-E."/>
            <person name="Ernst J.F."/>
        </authorList>
    </citation>
    <scope>NUCLEOTIDE SEQUENCE [LARGE SCALE GENOMIC DNA]</scope>
    <source>
        <strain evidence="4">ATCC 18201 / CBS 1600 / BCRC 20928 / JCM 3617 / NBRC 0987 / NRRL Y-1542</strain>
    </source>
</reference>
<feature type="transmembrane region" description="Helical" evidence="2">
    <location>
        <begin position="56"/>
        <end position="73"/>
    </location>
</feature>
<dbReference type="PANTHER" id="PTHR28029">
    <property type="entry name" value="PROTEIN ILM1"/>
    <property type="match status" value="1"/>
</dbReference>
<organism evidence="3 4">
    <name type="scientific">Cyberlindnera jadinii (strain ATCC 18201 / CBS 1600 / BCRC 20928 / JCM 3617 / NBRC 0987 / NRRL Y-1542)</name>
    <name type="common">Torula yeast</name>
    <name type="synonym">Candida utilis</name>
    <dbReference type="NCBI Taxonomy" id="983966"/>
    <lineage>
        <taxon>Eukaryota</taxon>
        <taxon>Fungi</taxon>
        <taxon>Dikarya</taxon>
        <taxon>Ascomycota</taxon>
        <taxon>Saccharomycotina</taxon>
        <taxon>Saccharomycetes</taxon>
        <taxon>Phaffomycetales</taxon>
        <taxon>Phaffomycetaceae</taxon>
        <taxon>Cyberlindnera</taxon>
    </lineage>
</organism>
<gene>
    <name evidence="3" type="primary">ILM1</name>
    <name evidence="3" type="ORF">BN1211_5562</name>
</gene>
<dbReference type="AlphaFoldDB" id="A0A0H5C8K2"/>
<accession>A0A0H5C8K2</accession>
<dbReference type="InterPro" id="IPR018815">
    <property type="entry name" value="Incr_loss_mito_DNA_1"/>
</dbReference>
<evidence type="ECO:0000313" key="3">
    <source>
        <dbReference type="EMBL" id="CEP24675.1"/>
    </source>
</evidence>
<keyword evidence="1" id="KW-0175">Coiled coil</keyword>
<name>A0A0H5C8K2_CYBJN</name>
<proteinExistence type="predicted"/>